<feature type="region of interest" description="Disordered" evidence="1">
    <location>
        <begin position="32"/>
        <end position="72"/>
    </location>
</feature>
<dbReference type="AlphaFoldDB" id="A0AAN8MYG4"/>
<evidence type="ECO:0000313" key="4">
    <source>
        <dbReference type="Proteomes" id="UP001313282"/>
    </source>
</evidence>
<name>A0AAN8MYG4_9PEZI</name>
<comment type="caution">
    <text evidence="3">The sequence shown here is derived from an EMBL/GenBank/DDBJ whole genome shotgun (WGS) entry which is preliminary data.</text>
</comment>
<feature type="compositionally biased region" description="Basic and acidic residues" evidence="1">
    <location>
        <begin position="44"/>
        <end position="56"/>
    </location>
</feature>
<keyword evidence="4" id="KW-1185">Reference proteome</keyword>
<feature type="domain" description="C2H2-type" evidence="2">
    <location>
        <begin position="299"/>
        <end position="321"/>
    </location>
</feature>
<dbReference type="Proteomes" id="UP001313282">
    <property type="component" value="Unassembled WGS sequence"/>
</dbReference>
<feature type="compositionally biased region" description="Low complexity" evidence="1">
    <location>
        <begin position="162"/>
        <end position="195"/>
    </location>
</feature>
<proteinExistence type="predicted"/>
<organism evidence="3 4">
    <name type="scientific">Orbilia javanica</name>
    <dbReference type="NCBI Taxonomy" id="47235"/>
    <lineage>
        <taxon>Eukaryota</taxon>
        <taxon>Fungi</taxon>
        <taxon>Dikarya</taxon>
        <taxon>Ascomycota</taxon>
        <taxon>Pezizomycotina</taxon>
        <taxon>Orbiliomycetes</taxon>
        <taxon>Orbiliales</taxon>
        <taxon>Orbiliaceae</taxon>
        <taxon>Orbilia</taxon>
    </lineage>
</organism>
<sequence length="381" mass="41972">MYSNKGADIPNFGINPLLCLVYPGTEGHSFSQTLPARGSSSDSLEFRAFPDPRENYDENGSPPPHHDSNVTYSQEFVTEVSARPSENPDSGNLELSALCASIRIQSPHPLEQDELASSLQVDGSKDLIEKNGSEVEKSGPLPGRLSVPEQPLSRTPSNDEISSGSGDDSAASPVSSWSEKSTPPSSRSVSPARSPCPIAGPDIDLVAIDFVDGIPQIPSNMALFILQQYSNRHIFHDFTFRDTPRKDPDTKRDPRNRTTCIDKDRDPLHICPRCNKVYHEARDLMAHFYYCTELPLFACMGCKELFARDDNWQKHFVSAKHRKKSSGEPTEAVAGRKRKRTKEGVQSRKAAREQGPPSEGPQPTGMGAPDRSFRTNSPVPL</sequence>
<dbReference type="EMBL" id="JAVHNR010000002">
    <property type="protein sequence ID" value="KAK6351932.1"/>
    <property type="molecule type" value="Genomic_DNA"/>
</dbReference>
<dbReference type="Gene3D" id="3.30.160.60">
    <property type="entry name" value="Classic Zinc Finger"/>
    <property type="match status" value="1"/>
</dbReference>
<evidence type="ECO:0000313" key="3">
    <source>
        <dbReference type="EMBL" id="KAK6351932.1"/>
    </source>
</evidence>
<dbReference type="SUPFAM" id="SSF57667">
    <property type="entry name" value="beta-beta-alpha zinc fingers"/>
    <property type="match status" value="1"/>
</dbReference>
<feature type="region of interest" description="Disordered" evidence="1">
    <location>
        <begin position="132"/>
        <end position="195"/>
    </location>
</feature>
<dbReference type="PROSITE" id="PS00028">
    <property type="entry name" value="ZINC_FINGER_C2H2_1"/>
    <property type="match status" value="1"/>
</dbReference>
<reference evidence="3 4" key="1">
    <citation type="submission" date="2019-10" db="EMBL/GenBank/DDBJ databases">
        <authorList>
            <person name="Palmer J.M."/>
        </authorList>
    </citation>
    <scope>NUCLEOTIDE SEQUENCE [LARGE SCALE GENOMIC DNA]</scope>
    <source>
        <strain evidence="3 4">TWF718</strain>
    </source>
</reference>
<dbReference type="InterPro" id="IPR036236">
    <property type="entry name" value="Znf_C2H2_sf"/>
</dbReference>
<accession>A0AAN8MYG4</accession>
<protein>
    <recommendedName>
        <fullName evidence="2">C2H2-type domain-containing protein</fullName>
    </recommendedName>
</protein>
<gene>
    <name evidence="3" type="ORF">TWF718_005077</name>
</gene>
<feature type="compositionally biased region" description="Polar residues" evidence="1">
    <location>
        <begin position="152"/>
        <end position="161"/>
    </location>
</feature>
<feature type="region of interest" description="Disordered" evidence="1">
    <location>
        <begin position="318"/>
        <end position="381"/>
    </location>
</feature>
<dbReference type="InterPro" id="IPR013087">
    <property type="entry name" value="Znf_C2H2_type"/>
</dbReference>
<evidence type="ECO:0000256" key="1">
    <source>
        <dbReference type="SAM" id="MobiDB-lite"/>
    </source>
</evidence>
<feature type="compositionally biased region" description="Polar residues" evidence="1">
    <location>
        <begin position="32"/>
        <end position="43"/>
    </location>
</feature>
<feature type="compositionally biased region" description="Basic and acidic residues" evidence="1">
    <location>
        <begin position="342"/>
        <end position="352"/>
    </location>
</feature>
<evidence type="ECO:0000259" key="2">
    <source>
        <dbReference type="PROSITE" id="PS00028"/>
    </source>
</evidence>